<evidence type="ECO:0000313" key="2">
    <source>
        <dbReference type="EnsemblPlants" id="HORVU.MOREX.r3.7HG0642150.1.CDS1"/>
    </source>
</evidence>
<dbReference type="EnsemblPlants" id="HORVU.MOREX.r3.7HG0642150.1">
    <property type="protein sequence ID" value="HORVU.MOREX.r3.7HG0642150.1.CDS1"/>
    <property type="gene ID" value="HORVU.MOREX.r3.7HG0642150"/>
</dbReference>
<dbReference type="Gramene" id="HORVU.MOREX.r2.7HG0533560.1">
    <property type="protein sequence ID" value="HORVU.MOREX.r2.7HG0533560.1.CDS.1"/>
    <property type="gene ID" value="HORVU.MOREX.r2.7HG0533560"/>
</dbReference>
<accession>A0A8I7BI39</accession>
<reference evidence="2" key="2">
    <citation type="submission" date="2020-10" db="EMBL/GenBank/DDBJ databases">
        <authorList>
            <person name="Scholz U."/>
            <person name="Mascher M."/>
            <person name="Fiebig A."/>
        </authorList>
    </citation>
    <scope>NUCLEOTIDE SEQUENCE [LARGE SCALE GENOMIC DNA]</scope>
    <source>
        <strain evidence="2">cv. Morex</strain>
    </source>
</reference>
<dbReference type="AlphaFoldDB" id="A0A8I7BI39"/>
<name>A0A8I7BI39_HORVV</name>
<evidence type="ECO:0000256" key="1">
    <source>
        <dbReference type="SAM" id="SignalP"/>
    </source>
</evidence>
<reference evidence="3" key="1">
    <citation type="journal article" date="2012" name="Nature">
        <title>A physical, genetic and functional sequence assembly of the barley genome.</title>
        <authorList>
            <consortium name="The International Barley Genome Sequencing Consortium"/>
            <person name="Mayer K.F."/>
            <person name="Waugh R."/>
            <person name="Brown J.W."/>
            <person name="Schulman A."/>
            <person name="Langridge P."/>
            <person name="Platzer M."/>
            <person name="Fincher G.B."/>
            <person name="Muehlbauer G.J."/>
            <person name="Sato K."/>
            <person name="Close T.J."/>
            <person name="Wise R.P."/>
            <person name="Stein N."/>
        </authorList>
    </citation>
    <scope>NUCLEOTIDE SEQUENCE [LARGE SCALE GENOMIC DNA]</scope>
    <source>
        <strain evidence="3">cv. Morex</strain>
    </source>
</reference>
<dbReference type="Proteomes" id="UP000011116">
    <property type="component" value="Chromosome 7H"/>
</dbReference>
<protein>
    <submittedName>
        <fullName evidence="2">Uncharacterized protein</fullName>
    </submittedName>
</protein>
<keyword evidence="3" id="KW-1185">Reference proteome</keyword>
<reference evidence="2" key="3">
    <citation type="submission" date="2022-01" db="UniProtKB">
        <authorList>
            <consortium name="EnsemblPlants"/>
        </authorList>
    </citation>
    <scope>IDENTIFICATION</scope>
    <source>
        <strain evidence="2">subsp. vulgare</strain>
    </source>
</reference>
<organism evidence="2 3">
    <name type="scientific">Hordeum vulgare subsp. vulgare</name>
    <name type="common">Domesticated barley</name>
    <dbReference type="NCBI Taxonomy" id="112509"/>
    <lineage>
        <taxon>Eukaryota</taxon>
        <taxon>Viridiplantae</taxon>
        <taxon>Streptophyta</taxon>
        <taxon>Embryophyta</taxon>
        <taxon>Tracheophyta</taxon>
        <taxon>Spermatophyta</taxon>
        <taxon>Magnoliopsida</taxon>
        <taxon>Liliopsida</taxon>
        <taxon>Poales</taxon>
        <taxon>Poaceae</taxon>
        <taxon>BOP clade</taxon>
        <taxon>Pooideae</taxon>
        <taxon>Triticodae</taxon>
        <taxon>Triticeae</taxon>
        <taxon>Hordeinae</taxon>
        <taxon>Hordeum</taxon>
    </lineage>
</organism>
<feature type="chain" id="PRO_5035257412" evidence="1">
    <location>
        <begin position="30"/>
        <end position="157"/>
    </location>
</feature>
<dbReference type="Gramene" id="HORVU.MOREX.r3.7HG0642150.1">
    <property type="protein sequence ID" value="HORVU.MOREX.r3.7HG0642150.1.CDS1"/>
    <property type="gene ID" value="HORVU.MOREX.r3.7HG0642150"/>
</dbReference>
<feature type="signal peptide" evidence="1">
    <location>
        <begin position="1"/>
        <end position="29"/>
    </location>
</feature>
<proteinExistence type="predicted"/>
<keyword evidence="1" id="KW-0732">Signal</keyword>
<evidence type="ECO:0000313" key="3">
    <source>
        <dbReference type="Proteomes" id="UP000011116"/>
    </source>
</evidence>
<sequence length="157" mass="15591">MASAGSAGLALRATAVAAMLAVMVLPSSGRCPSLGPAPPPPTPPIPFPPAPAPAPASVVSCGACARSFGSEACNSLCVDSQNEKCPCLQAQGGLCHECTAAVRKCTANCTGDGCDCGAAACDATCSLFVKCIGCAEEISRMCRRTCTSECMAKCNGP</sequence>